<dbReference type="Proteomes" id="UP001153148">
    <property type="component" value="Unassembled WGS sequence"/>
</dbReference>
<proteinExistence type="predicted"/>
<keyword evidence="3" id="KW-1185">Reference proteome</keyword>
<evidence type="ECO:0000313" key="2">
    <source>
        <dbReference type="EMBL" id="CAG2063524.1"/>
    </source>
</evidence>
<sequence>MDHPSGSLMVMKNLQKRLRS</sequence>
<protein>
    <submittedName>
        <fullName evidence="2">Uncharacterized protein</fullName>
    </submittedName>
</protein>
<organism evidence="2 3">
    <name type="scientific">Timema podura</name>
    <name type="common">Walking stick</name>
    <dbReference type="NCBI Taxonomy" id="61482"/>
    <lineage>
        <taxon>Eukaryota</taxon>
        <taxon>Metazoa</taxon>
        <taxon>Ecdysozoa</taxon>
        <taxon>Arthropoda</taxon>
        <taxon>Hexapoda</taxon>
        <taxon>Insecta</taxon>
        <taxon>Pterygota</taxon>
        <taxon>Neoptera</taxon>
        <taxon>Polyneoptera</taxon>
        <taxon>Phasmatodea</taxon>
        <taxon>Timematodea</taxon>
        <taxon>Timematoidea</taxon>
        <taxon>Timematidae</taxon>
        <taxon>Timema</taxon>
    </lineage>
</organism>
<accession>A0ABN7P8Y8</accession>
<reference evidence="2" key="1">
    <citation type="submission" date="2021-03" db="EMBL/GenBank/DDBJ databases">
        <authorList>
            <person name="Tran Van P."/>
        </authorList>
    </citation>
    <scope>NUCLEOTIDE SEQUENCE</scope>
</reference>
<feature type="region of interest" description="Disordered" evidence="1">
    <location>
        <begin position="1"/>
        <end position="20"/>
    </location>
</feature>
<gene>
    <name evidence="2" type="ORF">TPAB3V08_LOCUS10471</name>
</gene>
<comment type="caution">
    <text evidence="2">The sequence shown here is derived from an EMBL/GenBank/DDBJ whole genome shotgun (WGS) entry which is preliminary data.</text>
</comment>
<name>A0ABN7P8Y8_TIMPD</name>
<evidence type="ECO:0000313" key="3">
    <source>
        <dbReference type="Proteomes" id="UP001153148"/>
    </source>
</evidence>
<dbReference type="EMBL" id="CAJPIN010027087">
    <property type="protein sequence ID" value="CAG2063524.1"/>
    <property type="molecule type" value="Genomic_DNA"/>
</dbReference>
<evidence type="ECO:0000256" key="1">
    <source>
        <dbReference type="SAM" id="MobiDB-lite"/>
    </source>
</evidence>